<accession>A0ABT3AAK1</accession>
<feature type="signal peptide" evidence="7">
    <location>
        <begin position="1"/>
        <end position="22"/>
    </location>
</feature>
<comment type="caution">
    <text evidence="9">The sequence shown here is derived from an EMBL/GenBank/DDBJ whole genome shotgun (WGS) entry which is preliminary data.</text>
</comment>
<evidence type="ECO:0000256" key="2">
    <source>
        <dbReference type="ARBA" id="ARBA00022617"/>
    </source>
</evidence>
<feature type="chain" id="PRO_5046861477" evidence="7">
    <location>
        <begin position="23"/>
        <end position="244"/>
    </location>
</feature>
<gene>
    <name evidence="9" type="ORF">OE749_13480</name>
</gene>
<dbReference type="EMBL" id="JAOWKX010000007">
    <property type="protein sequence ID" value="MCV2885704.1"/>
    <property type="molecule type" value="Genomic_DNA"/>
</dbReference>
<dbReference type="Pfam" id="PF13442">
    <property type="entry name" value="Cytochrome_CBB3"/>
    <property type="match status" value="2"/>
</dbReference>
<dbReference type="PRINTS" id="PR00605">
    <property type="entry name" value="CYTCHROMECIC"/>
</dbReference>
<protein>
    <submittedName>
        <fullName evidence="9">C-type cytochrome</fullName>
    </submittedName>
</protein>
<evidence type="ECO:0000256" key="7">
    <source>
        <dbReference type="SAM" id="SignalP"/>
    </source>
</evidence>
<dbReference type="Proteomes" id="UP001652504">
    <property type="component" value="Unassembled WGS sequence"/>
</dbReference>
<keyword evidence="3 6" id="KW-0479">Metal-binding</keyword>
<reference evidence="9 10" key="1">
    <citation type="submission" date="2022-10" db="EMBL/GenBank/DDBJ databases">
        <title>Aestuariibacter sp. AA17 isolated from Montipora capitata coral fragment.</title>
        <authorList>
            <person name="Emsley S.A."/>
            <person name="Pfannmuller K.M."/>
            <person name="Loughran R.M."/>
            <person name="Shlafstein M."/>
            <person name="Papke E."/>
            <person name="Saw J.H."/>
            <person name="Ushijima B."/>
            <person name="Videau P."/>
        </authorList>
    </citation>
    <scope>NUCLEOTIDE SEQUENCE [LARGE SCALE GENOMIC DNA]</scope>
    <source>
        <strain evidence="9 10">AA17</strain>
    </source>
</reference>
<keyword evidence="2 6" id="KW-0349">Heme</keyword>
<proteinExistence type="predicted"/>
<feature type="domain" description="Cytochrome c" evidence="8">
    <location>
        <begin position="43"/>
        <end position="134"/>
    </location>
</feature>
<dbReference type="InterPro" id="IPR009056">
    <property type="entry name" value="Cyt_c-like_dom"/>
</dbReference>
<evidence type="ECO:0000256" key="5">
    <source>
        <dbReference type="ARBA" id="ARBA00023004"/>
    </source>
</evidence>
<keyword evidence="10" id="KW-1185">Reference proteome</keyword>
<evidence type="ECO:0000256" key="3">
    <source>
        <dbReference type="ARBA" id="ARBA00022723"/>
    </source>
</evidence>
<keyword evidence="1" id="KW-0813">Transport</keyword>
<evidence type="ECO:0000256" key="1">
    <source>
        <dbReference type="ARBA" id="ARBA00022448"/>
    </source>
</evidence>
<keyword evidence="4" id="KW-0249">Electron transport</keyword>
<dbReference type="InterPro" id="IPR036909">
    <property type="entry name" value="Cyt_c-like_dom_sf"/>
</dbReference>
<dbReference type="InterPro" id="IPR050597">
    <property type="entry name" value="Cytochrome_c_Oxidase_Subunit"/>
</dbReference>
<evidence type="ECO:0000256" key="6">
    <source>
        <dbReference type="PROSITE-ProRule" id="PRU00433"/>
    </source>
</evidence>
<keyword evidence="7" id="KW-0732">Signal</keyword>
<evidence type="ECO:0000256" key="4">
    <source>
        <dbReference type="ARBA" id="ARBA00022982"/>
    </source>
</evidence>
<evidence type="ECO:0000259" key="8">
    <source>
        <dbReference type="PROSITE" id="PS51007"/>
    </source>
</evidence>
<evidence type="ECO:0000313" key="9">
    <source>
        <dbReference type="EMBL" id="MCV2885704.1"/>
    </source>
</evidence>
<dbReference type="RefSeq" id="WP_263712992.1">
    <property type="nucleotide sequence ID" value="NZ_JAOWKX010000007.1"/>
</dbReference>
<organism evidence="9 10">
    <name type="scientific">Fluctibacter corallii</name>
    <dbReference type="NCBI Taxonomy" id="2984329"/>
    <lineage>
        <taxon>Bacteria</taxon>
        <taxon>Pseudomonadati</taxon>
        <taxon>Pseudomonadota</taxon>
        <taxon>Gammaproteobacteria</taxon>
        <taxon>Alteromonadales</taxon>
        <taxon>Alteromonadaceae</taxon>
        <taxon>Fluctibacter</taxon>
    </lineage>
</organism>
<feature type="domain" description="Cytochrome c" evidence="8">
    <location>
        <begin position="154"/>
        <end position="243"/>
    </location>
</feature>
<name>A0ABT3AAK1_9ALTE</name>
<dbReference type="PROSITE" id="PS51007">
    <property type="entry name" value="CYTC"/>
    <property type="match status" value="2"/>
</dbReference>
<dbReference type="Gene3D" id="1.10.760.10">
    <property type="entry name" value="Cytochrome c-like domain"/>
    <property type="match status" value="2"/>
</dbReference>
<keyword evidence="5 6" id="KW-0408">Iron</keyword>
<dbReference type="SUPFAM" id="SSF46626">
    <property type="entry name" value="Cytochrome c"/>
    <property type="match status" value="2"/>
</dbReference>
<dbReference type="InterPro" id="IPR008168">
    <property type="entry name" value="Cyt_C_IC"/>
</dbReference>
<dbReference type="PANTHER" id="PTHR33751:SF1">
    <property type="entry name" value="CBB3-TYPE CYTOCHROME C OXIDASE SUBUNIT FIXP"/>
    <property type="match status" value="1"/>
</dbReference>
<evidence type="ECO:0000313" key="10">
    <source>
        <dbReference type="Proteomes" id="UP001652504"/>
    </source>
</evidence>
<dbReference type="PANTHER" id="PTHR33751">
    <property type="entry name" value="CBB3-TYPE CYTOCHROME C OXIDASE SUBUNIT FIXP"/>
    <property type="match status" value="1"/>
</dbReference>
<sequence length="244" mass="27167">MRRLSMINSVWVLMIISSFATAKPDSAATGKPNLDVYEKVSHPSMELGAHVFKHRCALCHGPQGMGEGRLAMQIKDYPDTNLRTNIKYPNRAGLEKVIAHGASLAGVSPYMPPMGADISWTELQSVVDFVLLLREDAPKALTFLNDVHIKNETNLLDLGRQVFNTRCTLCHGDYGKGDGRMSKIIKTPPPANLTVSVLPKQYLQDIIEKGGEKVGRSMQMPPWKDQLSEEELESVVEYVYTLRN</sequence>